<proteinExistence type="inferred from homology"/>
<keyword evidence="16" id="KW-1185">Reference proteome</keyword>
<dbReference type="PANTHER" id="PTHR21256:SF2">
    <property type="entry name" value="HISTIDINE BIOSYNTHESIS TRIFUNCTIONAL PROTEIN"/>
    <property type="match status" value="1"/>
</dbReference>
<dbReference type="GO" id="GO:0004399">
    <property type="term" value="F:histidinol dehydrogenase activity"/>
    <property type="evidence" value="ECO:0007669"/>
    <property type="project" value="UniProtKB-UniRule"/>
</dbReference>
<dbReference type="GO" id="GO:0051287">
    <property type="term" value="F:NAD binding"/>
    <property type="evidence" value="ECO:0007669"/>
    <property type="project" value="InterPro"/>
</dbReference>
<dbReference type="EMBL" id="CP065673">
    <property type="protein sequence ID" value="QPS21197.1"/>
    <property type="molecule type" value="Genomic_DNA"/>
</dbReference>
<reference evidence="14 15" key="1">
    <citation type="submission" date="2018-06" db="EMBL/GenBank/DDBJ databases">
        <authorList>
            <consortium name="Pathogen Informatics"/>
            <person name="Doyle S."/>
        </authorList>
    </citation>
    <scope>NUCLEOTIDE SEQUENCE [LARGE SCALE GENOMIC DNA]</scope>
    <source>
        <strain evidence="14 15">NCTC12961</strain>
    </source>
</reference>
<dbReference type="CDD" id="cd06572">
    <property type="entry name" value="Histidinol_dh"/>
    <property type="match status" value="1"/>
</dbReference>
<evidence type="ECO:0000256" key="6">
    <source>
        <dbReference type="ARBA" id="ARBA00022723"/>
    </source>
</evidence>
<dbReference type="Gene3D" id="1.20.5.1300">
    <property type="match status" value="1"/>
</dbReference>
<gene>
    <name evidence="14" type="primary">hisD_2</name>
    <name evidence="13" type="synonym">hisD</name>
    <name evidence="13" type="ORF">I6G64_01835</name>
    <name evidence="14" type="ORF">NCTC12961_02545</name>
</gene>
<dbReference type="GO" id="GO:0005829">
    <property type="term" value="C:cytosol"/>
    <property type="evidence" value="ECO:0007669"/>
    <property type="project" value="TreeGrafter"/>
</dbReference>
<dbReference type="FunFam" id="3.40.50.1980:FF:000001">
    <property type="entry name" value="Histidinol dehydrogenase"/>
    <property type="match status" value="1"/>
</dbReference>
<evidence type="ECO:0000256" key="12">
    <source>
        <dbReference type="RuleBase" id="RU004175"/>
    </source>
</evidence>
<evidence type="ECO:0000256" key="10">
    <source>
        <dbReference type="PIRNR" id="PIRNR000099"/>
    </source>
</evidence>
<dbReference type="AlphaFoldDB" id="A0A2X4UHE2"/>
<evidence type="ECO:0000256" key="8">
    <source>
        <dbReference type="ARBA" id="ARBA00023002"/>
    </source>
</evidence>
<evidence type="ECO:0000256" key="4">
    <source>
        <dbReference type="ARBA" id="ARBA00010178"/>
    </source>
</evidence>
<evidence type="ECO:0000256" key="3">
    <source>
        <dbReference type="ARBA" id="ARBA00004940"/>
    </source>
</evidence>
<comment type="function">
    <text evidence="2 10">Catalyzes the sequential NAD-dependent oxidations of L-histidinol to L-histidinaldehyde and then to L-histidine.</text>
</comment>
<dbReference type="EC" id="1.1.1.23" evidence="5 10"/>
<evidence type="ECO:0000313" key="15">
    <source>
        <dbReference type="Proteomes" id="UP000248897"/>
    </source>
</evidence>
<reference evidence="13 16" key="2">
    <citation type="submission" date="2020-12" db="EMBL/GenBank/DDBJ databases">
        <title>FDA dAtabase for Regulatory Grade micrObial Sequences (FDA-ARGOS): Supporting development and validation of Infectious Disease Dx tests.</title>
        <authorList>
            <person name="Sproer C."/>
            <person name="Gronow S."/>
            <person name="Severitt S."/>
            <person name="Schroder I."/>
            <person name="Tallon L."/>
            <person name="Sadzewicz L."/>
            <person name="Zhao X."/>
            <person name="Boylan J."/>
            <person name="Ott S."/>
            <person name="Bowen H."/>
            <person name="Vavikolanu K."/>
            <person name="Mehta A."/>
            <person name="Aluvathingal J."/>
            <person name="Nadendla S."/>
            <person name="Lowell S."/>
            <person name="Myers T."/>
            <person name="Yan Y."/>
            <person name="Sichtig H."/>
        </authorList>
    </citation>
    <scope>NUCLEOTIDE SEQUENCE [LARGE SCALE GENOMIC DNA]</scope>
    <source>
        <strain evidence="13 16">FDAARGOS_907</strain>
    </source>
</reference>
<dbReference type="Pfam" id="PF00815">
    <property type="entry name" value="Histidinol_dh"/>
    <property type="match status" value="1"/>
</dbReference>
<evidence type="ECO:0000256" key="9">
    <source>
        <dbReference type="ARBA" id="ARBA00049489"/>
    </source>
</evidence>
<evidence type="ECO:0000256" key="1">
    <source>
        <dbReference type="ARBA" id="ARBA00001947"/>
    </source>
</evidence>
<dbReference type="PROSITE" id="PS00611">
    <property type="entry name" value="HISOL_DEHYDROGENASE"/>
    <property type="match status" value="1"/>
</dbReference>
<keyword evidence="10" id="KW-0028">Amino-acid biosynthesis</keyword>
<evidence type="ECO:0000256" key="7">
    <source>
        <dbReference type="ARBA" id="ARBA00022833"/>
    </source>
</evidence>
<dbReference type="Gene3D" id="3.40.50.1980">
    <property type="entry name" value="Nitrogenase molybdenum iron protein domain"/>
    <property type="match status" value="2"/>
</dbReference>
<keyword evidence="8 10" id="KW-0560">Oxidoreductase</keyword>
<comment type="similarity">
    <text evidence="4 10 12">Belongs to the histidinol dehydrogenase family.</text>
</comment>
<keyword evidence="7" id="KW-0862">Zinc</keyword>
<evidence type="ECO:0000313" key="14">
    <source>
        <dbReference type="EMBL" id="SQI38109.1"/>
    </source>
</evidence>
<dbReference type="PIRSF" id="PIRSF000099">
    <property type="entry name" value="Histidinol_dh"/>
    <property type="match status" value="1"/>
</dbReference>
<dbReference type="Proteomes" id="UP000248897">
    <property type="component" value="Chromosome 1"/>
</dbReference>
<dbReference type="EMBL" id="LS483469">
    <property type="protein sequence ID" value="SQI38109.1"/>
    <property type="molecule type" value="Genomic_DNA"/>
</dbReference>
<feature type="active site" description="Proton acceptor" evidence="11">
    <location>
        <position position="333"/>
    </location>
</feature>
<sequence length="442" mass="46910">MSHTVTFHDLSHSRQLPEALFQRTEADLSFFIERVQPIIAAVRSEGDAALQRFAREFDGVQAERMSIRVEQSEFDDAMARLDPAVTAAIAYAAGNIRAFHEAQKPEEMWLKEMQPGAFAGDRHLPIDSVACYVPRGKGSFPSVLLMTAIPALVAGVPRPVVITPPGPDGRVDDATLVAAQLVGIREIYKCGGAQGVAAVAYGTETVPKCLKIVGPGSPWVVAAKRQLAQLIDPGVPAGPSESIILADDSANGALAALDLIIESEHGPDSSAWLVTSSRRVAEQAIAALPGYWAQLDEKRAGFSQSVLCGAHGGVVLTQDFAAAVAFVNGYAPEHLEILAEEPLAVMGQIRNAGEILLGNYTPVTLGNFVLGPNAVLPTNAAAKVAGPLSVFDYMKRISVGYVTRSGYDALAEKAHGFALYEGFPAHALAVSPLRKTLLDRQS</sequence>
<dbReference type="RefSeq" id="WP_063197688.1">
    <property type="nucleotide sequence ID" value="NZ_CAMITG010000002.1"/>
</dbReference>
<dbReference type="UniPathway" id="UPA00031">
    <property type="reaction ID" value="UER00014"/>
</dbReference>
<comment type="cofactor">
    <cofactor evidence="1">
        <name>Zn(2+)</name>
        <dbReference type="ChEBI" id="CHEBI:29105"/>
    </cofactor>
</comment>
<dbReference type="GO" id="GO:0000105">
    <property type="term" value="P:L-histidine biosynthetic process"/>
    <property type="evidence" value="ECO:0007669"/>
    <property type="project" value="UniProtKB-UniRule"/>
</dbReference>
<evidence type="ECO:0000256" key="2">
    <source>
        <dbReference type="ARBA" id="ARBA00003850"/>
    </source>
</evidence>
<dbReference type="PRINTS" id="PR00083">
    <property type="entry name" value="HOLDHDRGNASE"/>
</dbReference>
<comment type="catalytic activity">
    <reaction evidence="9 10">
        <text>L-histidinol + 2 NAD(+) + H2O = L-histidine + 2 NADH + 3 H(+)</text>
        <dbReference type="Rhea" id="RHEA:20641"/>
        <dbReference type="ChEBI" id="CHEBI:15377"/>
        <dbReference type="ChEBI" id="CHEBI:15378"/>
        <dbReference type="ChEBI" id="CHEBI:57540"/>
        <dbReference type="ChEBI" id="CHEBI:57595"/>
        <dbReference type="ChEBI" id="CHEBI:57699"/>
        <dbReference type="ChEBI" id="CHEBI:57945"/>
        <dbReference type="EC" id="1.1.1.23"/>
    </reaction>
</comment>
<protein>
    <recommendedName>
        <fullName evidence="5 10">Histidinol dehydrogenase</fullName>
        <shortName evidence="10">HDH</shortName>
        <ecNumber evidence="5 10">1.1.1.23</ecNumber>
    </recommendedName>
</protein>
<dbReference type="InterPro" id="IPR012131">
    <property type="entry name" value="Hstdl_DH"/>
</dbReference>
<comment type="pathway">
    <text evidence="3 10">Amino-acid biosynthesis; L-histidine biosynthesis; L-histidine from 5-phospho-alpha-D-ribose 1-diphosphate: step 9/9.</text>
</comment>
<dbReference type="PANTHER" id="PTHR21256">
    <property type="entry name" value="HISTIDINOL DEHYDROGENASE HDH"/>
    <property type="match status" value="1"/>
</dbReference>
<dbReference type="SUPFAM" id="SSF53720">
    <property type="entry name" value="ALDH-like"/>
    <property type="match status" value="1"/>
</dbReference>
<dbReference type="Proteomes" id="UP000594967">
    <property type="component" value="Chromosome"/>
</dbReference>
<dbReference type="InterPro" id="IPR016161">
    <property type="entry name" value="Ald_DH/histidinol_DH"/>
</dbReference>
<dbReference type="InterPro" id="IPR001692">
    <property type="entry name" value="Histidinol_DH_CS"/>
</dbReference>
<keyword evidence="10" id="KW-0368">Histidine biosynthesis</keyword>
<dbReference type="InterPro" id="IPR022695">
    <property type="entry name" value="Histidinol_DH_monofunct"/>
</dbReference>
<evidence type="ECO:0000256" key="11">
    <source>
        <dbReference type="PIRSR" id="PIRSR000099-1"/>
    </source>
</evidence>
<organism evidence="14 15">
    <name type="scientific">Serratia plymuthica</name>
    <dbReference type="NCBI Taxonomy" id="82996"/>
    <lineage>
        <taxon>Bacteria</taxon>
        <taxon>Pseudomonadati</taxon>
        <taxon>Pseudomonadota</taxon>
        <taxon>Gammaproteobacteria</taxon>
        <taxon>Enterobacterales</taxon>
        <taxon>Yersiniaceae</taxon>
        <taxon>Serratia</taxon>
    </lineage>
</organism>
<accession>A0A2X4UHE2</accession>
<dbReference type="STRING" id="82996.ADP72_00310"/>
<dbReference type="GO" id="GO:0046872">
    <property type="term" value="F:metal ion binding"/>
    <property type="evidence" value="ECO:0007669"/>
    <property type="project" value="UniProtKB-KW"/>
</dbReference>
<keyword evidence="6" id="KW-0479">Metal-binding</keyword>
<keyword evidence="10" id="KW-0520">NAD</keyword>
<evidence type="ECO:0000313" key="13">
    <source>
        <dbReference type="EMBL" id="QPS21197.1"/>
    </source>
</evidence>
<feature type="active site" description="Proton acceptor" evidence="11">
    <location>
        <position position="334"/>
    </location>
</feature>
<dbReference type="NCBIfam" id="TIGR00069">
    <property type="entry name" value="hisD"/>
    <property type="match status" value="1"/>
</dbReference>
<evidence type="ECO:0000256" key="5">
    <source>
        <dbReference type="ARBA" id="ARBA00012965"/>
    </source>
</evidence>
<evidence type="ECO:0000313" key="16">
    <source>
        <dbReference type="Proteomes" id="UP000594967"/>
    </source>
</evidence>
<name>A0A2X4UHE2_SERPL</name>